<name>A0ACB8SX81_9AGAM</name>
<reference evidence="1" key="2">
    <citation type="journal article" date="2022" name="New Phytol.">
        <title>Evolutionary transition to the ectomycorrhizal habit in the genomes of a hyperdiverse lineage of mushroom-forming fungi.</title>
        <authorList>
            <person name="Looney B."/>
            <person name="Miyauchi S."/>
            <person name="Morin E."/>
            <person name="Drula E."/>
            <person name="Courty P.E."/>
            <person name="Kohler A."/>
            <person name="Kuo A."/>
            <person name="LaButti K."/>
            <person name="Pangilinan J."/>
            <person name="Lipzen A."/>
            <person name="Riley R."/>
            <person name="Andreopoulos W."/>
            <person name="He G."/>
            <person name="Johnson J."/>
            <person name="Nolan M."/>
            <person name="Tritt A."/>
            <person name="Barry K.W."/>
            <person name="Grigoriev I.V."/>
            <person name="Nagy L.G."/>
            <person name="Hibbett D."/>
            <person name="Henrissat B."/>
            <person name="Matheny P.B."/>
            <person name="Labbe J."/>
            <person name="Martin F.M."/>
        </authorList>
    </citation>
    <scope>NUCLEOTIDE SEQUENCE</scope>
    <source>
        <strain evidence="1">HHB10654</strain>
    </source>
</reference>
<keyword evidence="2" id="KW-1185">Reference proteome</keyword>
<protein>
    <submittedName>
        <fullName evidence="1">Uncharacterized protein</fullName>
    </submittedName>
</protein>
<feature type="non-terminal residue" evidence="1">
    <location>
        <position position="1"/>
    </location>
</feature>
<dbReference type="Proteomes" id="UP000814140">
    <property type="component" value="Unassembled WGS sequence"/>
</dbReference>
<organism evidence="1 2">
    <name type="scientific">Artomyces pyxidatus</name>
    <dbReference type="NCBI Taxonomy" id="48021"/>
    <lineage>
        <taxon>Eukaryota</taxon>
        <taxon>Fungi</taxon>
        <taxon>Dikarya</taxon>
        <taxon>Basidiomycota</taxon>
        <taxon>Agaricomycotina</taxon>
        <taxon>Agaricomycetes</taxon>
        <taxon>Russulales</taxon>
        <taxon>Auriscalpiaceae</taxon>
        <taxon>Artomyces</taxon>
    </lineage>
</organism>
<gene>
    <name evidence="1" type="ORF">BV25DRAFT_1776931</name>
</gene>
<sequence length="73" mass="8640">LLYLGAAEITEHDIPHRTKVTELIFEHFCKQYQKMVSEMQNSEGRISFTTDIWTDPWYAPYMAITAHYLSKNE</sequence>
<evidence type="ECO:0000313" key="2">
    <source>
        <dbReference type="Proteomes" id="UP000814140"/>
    </source>
</evidence>
<accession>A0ACB8SX81</accession>
<proteinExistence type="predicted"/>
<reference evidence="1" key="1">
    <citation type="submission" date="2021-03" db="EMBL/GenBank/DDBJ databases">
        <authorList>
            <consortium name="DOE Joint Genome Institute"/>
            <person name="Ahrendt S."/>
            <person name="Looney B.P."/>
            <person name="Miyauchi S."/>
            <person name="Morin E."/>
            <person name="Drula E."/>
            <person name="Courty P.E."/>
            <person name="Chicoki N."/>
            <person name="Fauchery L."/>
            <person name="Kohler A."/>
            <person name="Kuo A."/>
            <person name="Labutti K."/>
            <person name="Pangilinan J."/>
            <person name="Lipzen A."/>
            <person name="Riley R."/>
            <person name="Andreopoulos W."/>
            <person name="He G."/>
            <person name="Johnson J."/>
            <person name="Barry K.W."/>
            <person name="Grigoriev I.V."/>
            <person name="Nagy L."/>
            <person name="Hibbett D."/>
            <person name="Henrissat B."/>
            <person name="Matheny P.B."/>
            <person name="Labbe J."/>
            <person name="Martin F."/>
        </authorList>
    </citation>
    <scope>NUCLEOTIDE SEQUENCE</scope>
    <source>
        <strain evidence="1">HHB10654</strain>
    </source>
</reference>
<feature type="non-terminal residue" evidence="1">
    <location>
        <position position="73"/>
    </location>
</feature>
<comment type="caution">
    <text evidence="1">The sequence shown here is derived from an EMBL/GenBank/DDBJ whole genome shotgun (WGS) entry which is preliminary data.</text>
</comment>
<dbReference type="EMBL" id="MU277217">
    <property type="protein sequence ID" value="KAI0060762.1"/>
    <property type="molecule type" value="Genomic_DNA"/>
</dbReference>
<evidence type="ECO:0000313" key="1">
    <source>
        <dbReference type="EMBL" id="KAI0060762.1"/>
    </source>
</evidence>